<feature type="signal peptide" evidence="2">
    <location>
        <begin position="1"/>
        <end position="23"/>
    </location>
</feature>
<dbReference type="InterPro" id="IPR036423">
    <property type="entry name" value="SOD-like_Cu/Zn_dom_sf"/>
</dbReference>
<reference evidence="3 4" key="1">
    <citation type="submission" date="2022-06" db="EMBL/GenBank/DDBJ databases">
        <title>Genomic Encyclopedia of Archaeal and Bacterial Type Strains, Phase II (KMG-II): from individual species to whole genera.</title>
        <authorList>
            <person name="Goeker M."/>
        </authorList>
    </citation>
    <scope>NUCLEOTIDE SEQUENCE [LARGE SCALE GENOMIC DNA]</scope>
    <source>
        <strain evidence="3 4">DSM 44255</strain>
    </source>
</reference>
<accession>A0ABT1INW7</accession>
<dbReference type="RefSeq" id="WP_253891569.1">
    <property type="nucleotide sequence ID" value="NZ_BAAAVB010000006.1"/>
</dbReference>
<evidence type="ECO:0000313" key="4">
    <source>
        <dbReference type="Proteomes" id="UP001205185"/>
    </source>
</evidence>
<dbReference type="EMBL" id="JAMTCO010000022">
    <property type="protein sequence ID" value="MCP2274234.1"/>
    <property type="molecule type" value="Genomic_DNA"/>
</dbReference>
<evidence type="ECO:0000313" key="3">
    <source>
        <dbReference type="EMBL" id="MCP2274234.1"/>
    </source>
</evidence>
<dbReference type="Proteomes" id="UP001205185">
    <property type="component" value="Unassembled WGS sequence"/>
</dbReference>
<keyword evidence="2" id="KW-0732">Signal</keyword>
<name>A0ABT1INW7_9PSEU</name>
<gene>
    <name evidence="3" type="ORF">LV75_006768</name>
</gene>
<comment type="caution">
    <text evidence="3">The sequence shown here is derived from an EMBL/GenBank/DDBJ whole genome shotgun (WGS) entry which is preliminary data.</text>
</comment>
<dbReference type="SUPFAM" id="SSF49329">
    <property type="entry name" value="Cu,Zn superoxide dismutase-like"/>
    <property type="match status" value="1"/>
</dbReference>
<feature type="chain" id="PRO_5047410944" evidence="2">
    <location>
        <begin position="24"/>
        <end position="179"/>
    </location>
</feature>
<keyword evidence="4" id="KW-1185">Reference proteome</keyword>
<proteinExistence type="inferred from homology"/>
<comment type="similarity">
    <text evidence="1">Belongs to the Cu-Zn superoxide dismutase family.</text>
</comment>
<dbReference type="Gene3D" id="2.60.40.200">
    <property type="entry name" value="Superoxide dismutase, copper/zinc binding domain"/>
    <property type="match status" value="1"/>
</dbReference>
<sequence length="179" mass="18719">MRTLLSVAAALVMTAAAVVPASATGHGVFETWRAGAKAVTYDTQKVPVGARVAVMPIASGRKTSVVLWVHGLLPYRHYGAHVHVKPCGPAPADAGPHFQDTPDPVVPSVDPAYANPRNEIWLDFATDDKGSAIAVANVLWRFGPRPAAAVVIHDTHTHTGPGEAGTAGPRLACVNARFP</sequence>
<organism evidence="3 4">
    <name type="scientific">Actinokineospora diospyrosa</name>
    <dbReference type="NCBI Taxonomy" id="103728"/>
    <lineage>
        <taxon>Bacteria</taxon>
        <taxon>Bacillati</taxon>
        <taxon>Actinomycetota</taxon>
        <taxon>Actinomycetes</taxon>
        <taxon>Pseudonocardiales</taxon>
        <taxon>Pseudonocardiaceae</taxon>
        <taxon>Actinokineospora</taxon>
    </lineage>
</organism>
<evidence type="ECO:0000256" key="1">
    <source>
        <dbReference type="ARBA" id="ARBA00010457"/>
    </source>
</evidence>
<evidence type="ECO:0000256" key="2">
    <source>
        <dbReference type="SAM" id="SignalP"/>
    </source>
</evidence>
<protein>
    <submittedName>
        <fullName evidence="3">Superoxide dismutase, Cu-Zn family</fullName>
    </submittedName>
</protein>